<feature type="transmembrane region" description="Helical" evidence="1">
    <location>
        <begin position="122"/>
        <end position="144"/>
    </location>
</feature>
<accession>K6V346</accession>
<dbReference type="OrthoDB" id="383056at2759"/>
<evidence type="ECO:0000256" key="1">
    <source>
        <dbReference type="SAM" id="Phobius"/>
    </source>
</evidence>
<proteinExistence type="predicted"/>
<keyword evidence="3" id="KW-1185">Reference proteome</keyword>
<name>K6V346_PLACD</name>
<organism evidence="2 3">
    <name type="scientific">Plasmodium cynomolgi (strain B)</name>
    <dbReference type="NCBI Taxonomy" id="1120755"/>
    <lineage>
        <taxon>Eukaryota</taxon>
        <taxon>Sar</taxon>
        <taxon>Alveolata</taxon>
        <taxon>Apicomplexa</taxon>
        <taxon>Aconoidasida</taxon>
        <taxon>Haemosporida</taxon>
        <taxon>Plasmodiidae</taxon>
        <taxon>Plasmodium</taxon>
        <taxon>Plasmodium (Plasmodium)</taxon>
    </lineage>
</organism>
<keyword evidence="1" id="KW-1133">Transmembrane helix</keyword>
<keyword evidence="1" id="KW-0812">Transmembrane</keyword>
<dbReference type="AlphaFoldDB" id="K6V346"/>
<evidence type="ECO:0000313" key="3">
    <source>
        <dbReference type="Proteomes" id="UP000006319"/>
    </source>
</evidence>
<gene>
    <name evidence="2" type="ORF">PCYB_005090</name>
</gene>
<evidence type="ECO:0000313" key="2">
    <source>
        <dbReference type="EMBL" id="GAB69760.1"/>
    </source>
</evidence>
<dbReference type="RefSeq" id="XP_004227978.1">
    <property type="nucleotide sequence ID" value="XM_004227930.1"/>
</dbReference>
<reference evidence="2 3" key="1">
    <citation type="journal article" date="2012" name="Nat. Genet.">
        <title>Plasmodium cynomolgi genome sequences provide insight into Plasmodium vivax and the monkey malaria clade.</title>
        <authorList>
            <person name="Tachibana S."/>
            <person name="Sullivan S.A."/>
            <person name="Kawai S."/>
            <person name="Nakamura S."/>
            <person name="Kim H.R."/>
            <person name="Goto N."/>
            <person name="Arisue N."/>
            <person name="Palacpac N.M.Q."/>
            <person name="Honma H."/>
            <person name="Yagi M."/>
            <person name="Tougan T."/>
            <person name="Katakai Y."/>
            <person name="Kaneko O."/>
            <person name="Mita T."/>
            <person name="Kita K."/>
            <person name="Yasutomi Y."/>
            <person name="Sutton P.L."/>
            <person name="Shakhbatyan R."/>
            <person name="Horii T."/>
            <person name="Yasunaga T."/>
            <person name="Barnwell J.W."/>
            <person name="Escalante A.A."/>
            <person name="Carlton J.M."/>
            <person name="Tanabe K."/>
        </authorList>
    </citation>
    <scope>NUCLEOTIDE SEQUENCE [LARGE SCALE GENOMIC DNA]</scope>
    <source>
        <strain evidence="2 3">B</strain>
    </source>
</reference>
<dbReference type="KEGG" id="pcy:PCYB_005090"/>
<keyword evidence="1" id="KW-0472">Membrane</keyword>
<dbReference type="GeneID" id="14696302"/>
<protein>
    <submittedName>
        <fullName evidence="2">CYIR protein</fullName>
    </submittedName>
</protein>
<dbReference type="VEuPathDB" id="PlasmoDB:PCYB_005090"/>
<dbReference type="EMBL" id="DF157770">
    <property type="protein sequence ID" value="GAB69760.1"/>
    <property type="molecule type" value="Genomic_DNA"/>
</dbReference>
<sequence length="151" mass="18326">MNYLNYVKVNFKFLYIAKCFKYLKYLLYDQAINNIPSGYTTLSLYDLAICNEHKEDVKYVTYIKRDELITQYTDFDKYEDGTHRDYYDALEDFRNTYNEYIQNGTKYKNVDIYLPSTKGYRIIVLITISSIIILFICFLLFILYKMRNFTY</sequence>
<dbReference type="Proteomes" id="UP000006319">
    <property type="component" value="Unassembled WGS sequence"/>
</dbReference>
<dbReference type="PhylomeDB" id="K6V346"/>